<dbReference type="EMBL" id="ABJD02000047">
    <property type="protein sequence ID" value="EDU61495.1"/>
    <property type="molecule type" value="Genomic_DNA"/>
</dbReference>
<protein>
    <submittedName>
        <fullName evidence="3">NAD/NADP octopine/nopaline dehydrogenase, alpha-helical domain protein</fullName>
    </submittedName>
</protein>
<sequence length="390" mass="44827">MMIDNKQLKVVVCGGGQTGHLAVALFSHFAHVKASLLTQNPITVERHQQQNQKLSVHYHDGKVIDYSIELITNLPQIVIPHADIIILTVPSHQQANWLNFISPYLSTSHTVFIGAIPGINGFDWLAEQFFKDKPNVVIWGMKDVPHIAWGLELGTKVCFGGEKSELFITFHHRENETNKNQLHCWLSEIYSAPITILDNYLEITLTPANPIMHSSVIYGLIGPYAQWHQRNFESPLCWWNDCPELGAYYLQRCDEERLAICQYLTKELAISLNTVKPLIEELREAYTEQIEDAKTLWSILRSNKAYHGIQLPLIKAEGGGWVFNKNHRVFQEDIIYGLCLLVNLGKQLNIPIPYMQEIYTWCMDYLGLKPEIHHPIFTKIDLTQYRVAKR</sequence>
<evidence type="ECO:0000313" key="4">
    <source>
        <dbReference type="Proteomes" id="UP000004506"/>
    </source>
</evidence>
<name>A0AA86YP71_PROST</name>
<keyword evidence="1" id="KW-0560">Oxidoreductase</keyword>
<feature type="domain" description="Opine dehydrogenase" evidence="2">
    <location>
        <begin position="197"/>
        <end position="364"/>
    </location>
</feature>
<accession>A0AA86YP71</accession>
<dbReference type="Gene3D" id="1.10.1040.10">
    <property type="entry name" value="N-(1-d-carboxylethyl)-l-norvaline Dehydrogenase, domain 2"/>
    <property type="match status" value="1"/>
</dbReference>
<dbReference type="GO" id="GO:0016616">
    <property type="term" value="F:oxidoreductase activity, acting on the CH-OH group of donors, NAD or NADP as acceptor"/>
    <property type="evidence" value="ECO:0007669"/>
    <property type="project" value="UniProtKB-ARBA"/>
</dbReference>
<dbReference type="SUPFAM" id="SSF48179">
    <property type="entry name" value="6-phosphogluconate dehydrogenase C-terminal domain-like"/>
    <property type="match status" value="1"/>
</dbReference>
<evidence type="ECO:0000313" key="3">
    <source>
        <dbReference type="EMBL" id="EDU61495.1"/>
    </source>
</evidence>
<dbReference type="Gene3D" id="3.40.50.720">
    <property type="entry name" value="NAD(P)-binding Rossmann-like Domain"/>
    <property type="match status" value="1"/>
</dbReference>
<dbReference type="SUPFAM" id="SSF51735">
    <property type="entry name" value="NAD(P)-binding Rossmann-fold domains"/>
    <property type="match status" value="1"/>
</dbReference>
<dbReference type="Proteomes" id="UP000004506">
    <property type="component" value="Unassembled WGS sequence"/>
</dbReference>
<evidence type="ECO:0000256" key="1">
    <source>
        <dbReference type="ARBA" id="ARBA00023002"/>
    </source>
</evidence>
<proteinExistence type="predicted"/>
<evidence type="ECO:0000259" key="2">
    <source>
        <dbReference type="Pfam" id="PF02317"/>
    </source>
</evidence>
<dbReference type="InterPro" id="IPR051729">
    <property type="entry name" value="Opine/Lysopine_DH"/>
</dbReference>
<reference evidence="4" key="1">
    <citation type="submission" date="2008-04" db="EMBL/GenBank/DDBJ databases">
        <title>Draft genome sequence of Providencia stuartii (ATCC 25827).</title>
        <authorList>
            <person name="Sudarsanam P."/>
            <person name="Ley R."/>
            <person name="Guruge J."/>
            <person name="Turnbaugh P.J."/>
            <person name="Mahowald M."/>
            <person name="Liep D."/>
            <person name="Gordon J."/>
        </authorList>
    </citation>
    <scope>NUCLEOTIDE SEQUENCE [LARGE SCALE GENOMIC DNA]</scope>
    <source>
        <strain evidence="4">ATCC 25827</strain>
    </source>
</reference>
<comment type="caution">
    <text evidence="3">The sequence shown here is derived from an EMBL/GenBank/DDBJ whole genome shotgun (WGS) entry which is preliminary data.</text>
</comment>
<dbReference type="InterPro" id="IPR008927">
    <property type="entry name" value="6-PGluconate_DH-like_C_sf"/>
</dbReference>
<dbReference type="InterPro" id="IPR003421">
    <property type="entry name" value="Opine_DH"/>
</dbReference>
<organism evidence="3 4">
    <name type="scientific">Providencia stuartii ATCC 25827</name>
    <dbReference type="NCBI Taxonomy" id="471874"/>
    <lineage>
        <taxon>Bacteria</taxon>
        <taxon>Pseudomonadati</taxon>
        <taxon>Pseudomonadota</taxon>
        <taxon>Gammaproteobacteria</taxon>
        <taxon>Enterobacterales</taxon>
        <taxon>Morganellaceae</taxon>
        <taxon>Providencia</taxon>
    </lineage>
</organism>
<dbReference type="PANTHER" id="PTHR38015:SF1">
    <property type="entry name" value="OPINE DEHYDROGENASE DOMAIN-CONTAINING PROTEIN"/>
    <property type="match status" value="1"/>
</dbReference>
<dbReference type="AlphaFoldDB" id="A0AA86YP71"/>
<reference evidence="3 4" key="3">
    <citation type="submission" date="2008-05" db="EMBL/GenBank/DDBJ databases">
        <authorList>
            <person name="Fulton L."/>
            <person name="Clifton S."/>
            <person name="Fulton B."/>
            <person name="Xu J."/>
            <person name="Minx P."/>
            <person name="Pepin K.H."/>
            <person name="Johnson M."/>
            <person name="Thiruvilangam P."/>
            <person name="Bhonagiri V."/>
            <person name="Nash W.E."/>
            <person name="Mardis E.R."/>
            <person name="Wilson R.K."/>
        </authorList>
    </citation>
    <scope>NUCLEOTIDE SEQUENCE [LARGE SCALE GENOMIC DNA]</scope>
    <source>
        <strain evidence="3 4">ATCC 25827</strain>
    </source>
</reference>
<reference evidence="4" key="2">
    <citation type="submission" date="2008-04" db="EMBL/GenBank/DDBJ databases">
        <title>Draft genome sequence of Providencia stuartii(ATCC 25827).</title>
        <authorList>
            <person name="Sudarsanam P."/>
            <person name="Ley R."/>
            <person name="Guruge J."/>
            <person name="Turnbaugh P.J."/>
            <person name="Mahowald M."/>
            <person name="Liep D."/>
            <person name="Gordon J."/>
        </authorList>
    </citation>
    <scope>NUCLEOTIDE SEQUENCE [LARGE SCALE GENOMIC DNA]</scope>
    <source>
        <strain evidence="4">ATCC 25827</strain>
    </source>
</reference>
<dbReference type="RefSeq" id="WP_004924010.1">
    <property type="nucleotide sequence ID" value="NZ_DS607671.1"/>
</dbReference>
<dbReference type="InterPro" id="IPR013328">
    <property type="entry name" value="6PGD_dom2"/>
</dbReference>
<gene>
    <name evidence="3" type="ORF">PROSTU_00384</name>
</gene>
<dbReference type="InterPro" id="IPR036291">
    <property type="entry name" value="NAD(P)-bd_dom_sf"/>
</dbReference>
<dbReference type="PANTHER" id="PTHR38015">
    <property type="entry name" value="BLR6086 PROTEIN"/>
    <property type="match status" value="1"/>
</dbReference>
<dbReference type="Pfam" id="PF02317">
    <property type="entry name" value="Octopine_DH"/>
    <property type="match status" value="1"/>
</dbReference>